<name>A0A6J6FC25_9ZZZZ</name>
<reference evidence="2" key="1">
    <citation type="submission" date="2020-05" db="EMBL/GenBank/DDBJ databases">
        <authorList>
            <person name="Chiriac C."/>
            <person name="Salcher M."/>
            <person name="Ghai R."/>
            <person name="Kavagutti S V."/>
        </authorList>
    </citation>
    <scope>NUCLEOTIDE SEQUENCE</scope>
</reference>
<proteinExistence type="predicted"/>
<feature type="compositionally biased region" description="Basic and acidic residues" evidence="1">
    <location>
        <begin position="199"/>
        <end position="209"/>
    </location>
</feature>
<organism evidence="2">
    <name type="scientific">freshwater metagenome</name>
    <dbReference type="NCBI Taxonomy" id="449393"/>
    <lineage>
        <taxon>unclassified sequences</taxon>
        <taxon>metagenomes</taxon>
        <taxon>ecological metagenomes</taxon>
    </lineage>
</organism>
<dbReference type="EMBL" id="CAEZSR010000192">
    <property type="protein sequence ID" value="CAB4586422.1"/>
    <property type="molecule type" value="Genomic_DNA"/>
</dbReference>
<feature type="compositionally biased region" description="Basic residues" evidence="1">
    <location>
        <begin position="286"/>
        <end position="296"/>
    </location>
</feature>
<dbReference type="AlphaFoldDB" id="A0A6J6FC25"/>
<gene>
    <name evidence="2" type="ORF">UFOPK1493_03450</name>
</gene>
<feature type="compositionally biased region" description="Basic and acidic residues" evidence="1">
    <location>
        <begin position="258"/>
        <end position="280"/>
    </location>
</feature>
<feature type="region of interest" description="Disordered" evidence="1">
    <location>
        <begin position="19"/>
        <end position="40"/>
    </location>
</feature>
<protein>
    <submittedName>
        <fullName evidence="2">Unannotated protein</fullName>
    </submittedName>
</protein>
<accession>A0A6J6FC25</accession>
<sequence length="336" mass="38473">MTSHTLLTEQHRTTIGQLHRQRDHRHHRCRHHQHHPGDHQIQRPLHEQLHVRRVRRLQVVQRLIRHRRRPQPPMTHPVQPVRHLDVHALLLERLDERGEVAGGQGADHHDHPADVELADVLEEACMGTEVDRRQAVHRGDRGVPHHAAHAEARLRVLAQHRHQIGGIGVGAHDDHVAEVMTGGAGGTEPRPVAAAEPQQQEHHEHRADDQPAQFDLHAHRGEQHGLDHAEHHRRTHDATDLLRPARRHTGEVEALRVQHRETGRDQHRMDHEEPPDRRALAELPHLHRRPRDRQRHRVDPDQPASEVADFEALGTTGHARLTPAGFSGSAWGAWRA</sequence>
<feature type="compositionally biased region" description="Basic residues" evidence="1">
    <location>
        <begin position="19"/>
        <end position="34"/>
    </location>
</feature>
<feature type="region of interest" description="Disordered" evidence="1">
    <location>
        <begin position="180"/>
        <end position="209"/>
    </location>
</feature>
<evidence type="ECO:0000256" key="1">
    <source>
        <dbReference type="SAM" id="MobiDB-lite"/>
    </source>
</evidence>
<evidence type="ECO:0000313" key="2">
    <source>
        <dbReference type="EMBL" id="CAB4586422.1"/>
    </source>
</evidence>
<feature type="region of interest" description="Disordered" evidence="1">
    <location>
        <begin position="258"/>
        <end position="309"/>
    </location>
</feature>